<dbReference type="EMBL" id="JACEFO010001921">
    <property type="protein sequence ID" value="KAF8693936.1"/>
    <property type="molecule type" value="Genomic_DNA"/>
</dbReference>
<organism evidence="2 3">
    <name type="scientific">Digitaria exilis</name>
    <dbReference type="NCBI Taxonomy" id="1010633"/>
    <lineage>
        <taxon>Eukaryota</taxon>
        <taxon>Viridiplantae</taxon>
        <taxon>Streptophyta</taxon>
        <taxon>Embryophyta</taxon>
        <taxon>Tracheophyta</taxon>
        <taxon>Spermatophyta</taxon>
        <taxon>Magnoliopsida</taxon>
        <taxon>Liliopsida</taxon>
        <taxon>Poales</taxon>
        <taxon>Poaceae</taxon>
        <taxon>PACMAD clade</taxon>
        <taxon>Panicoideae</taxon>
        <taxon>Panicodae</taxon>
        <taxon>Paniceae</taxon>
        <taxon>Anthephorinae</taxon>
        <taxon>Digitaria</taxon>
    </lineage>
</organism>
<evidence type="ECO:0000256" key="1">
    <source>
        <dbReference type="SAM" id="MobiDB-lite"/>
    </source>
</evidence>
<reference evidence="2" key="1">
    <citation type="submission" date="2020-07" db="EMBL/GenBank/DDBJ databases">
        <title>Genome sequence and genetic diversity analysis of an under-domesticated orphan crop, white fonio (Digitaria exilis).</title>
        <authorList>
            <person name="Bennetzen J.L."/>
            <person name="Chen S."/>
            <person name="Ma X."/>
            <person name="Wang X."/>
            <person name="Yssel A.E.J."/>
            <person name="Chaluvadi S.R."/>
            <person name="Johnson M."/>
            <person name="Gangashetty P."/>
            <person name="Hamidou F."/>
            <person name="Sanogo M.D."/>
            <person name="Zwaenepoel A."/>
            <person name="Wallace J."/>
            <person name="Van De Peer Y."/>
            <person name="Van Deynze A."/>
        </authorList>
    </citation>
    <scope>NUCLEOTIDE SEQUENCE</scope>
    <source>
        <tissue evidence="2">Leaves</tissue>
    </source>
</reference>
<dbReference type="AlphaFoldDB" id="A0A835EG96"/>
<feature type="compositionally biased region" description="Acidic residues" evidence="1">
    <location>
        <begin position="284"/>
        <end position="293"/>
    </location>
</feature>
<dbReference type="PANTHER" id="PTHR33075:SF7">
    <property type="entry name" value="OS02G0303350 PROTEIN"/>
    <property type="match status" value="1"/>
</dbReference>
<comment type="caution">
    <text evidence="2">The sequence shown here is derived from an EMBL/GenBank/DDBJ whole genome shotgun (WGS) entry which is preliminary data.</text>
</comment>
<proteinExistence type="predicted"/>
<protein>
    <submittedName>
        <fullName evidence="2">Uncharacterized protein</fullName>
    </submittedName>
</protein>
<feature type="region of interest" description="Disordered" evidence="1">
    <location>
        <begin position="217"/>
        <end position="299"/>
    </location>
</feature>
<evidence type="ECO:0000313" key="3">
    <source>
        <dbReference type="Proteomes" id="UP000636709"/>
    </source>
</evidence>
<accession>A0A835EG96</accession>
<name>A0A835EG96_9POAL</name>
<gene>
    <name evidence="2" type="ORF">HU200_038581</name>
</gene>
<sequence>MANFPLDPCPRVYTTLNLEHTNEDLAVASFIPPVAKDDFTPMARELHQFLINDGVRSVEIQPCPIGDAFVRFSSALEKKGDEELPPDNGHAHPMPYPAQGWAQPLGANSESSNVETMVNNLPSAAGQDIAHDLSSEQEIDEAARDNNGPNSQAQGEVDDDGDHIATSDAQAAREENNVGVDSGEPVDNLSRAARDFEASGGLQRYLTEQIRVLVEPTQEANDKEDVMILDEMSPVKTPHERRAKKPKRPIDVKFLRRSSRLTKESKGFRIKEQRQKQGMTTSEDISEAEAENDTEPRWP</sequence>
<dbReference type="Proteomes" id="UP000636709">
    <property type="component" value="Unassembled WGS sequence"/>
</dbReference>
<feature type="compositionally biased region" description="Basic and acidic residues" evidence="1">
    <location>
        <begin position="261"/>
        <end position="275"/>
    </location>
</feature>
<dbReference type="PANTHER" id="PTHR33075">
    <property type="entry name" value="OS02G0499800 PROTEIN"/>
    <property type="match status" value="1"/>
</dbReference>
<feature type="region of interest" description="Disordered" evidence="1">
    <location>
        <begin position="79"/>
        <end position="113"/>
    </location>
</feature>
<feature type="region of interest" description="Disordered" evidence="1">
    <location>
        <begin position="142"/>
        <end position="163"/>
    </location>
</feature>
<keyword evidence="3" id="KW-1185">Reference proteome</keyword>
<evidence type="ECO:0000313" key="2">
    <source>
        <dbReference type="EMBL" id="KAF8693936.1"/>
    </source>
</evidence>